<dbReference type="NCBIfam" id="NF006825">
    <property type="entry name" value="PRK09347.1-2"/>
    <property type="match status" value="1"/>
</dbReference>
<dbReference type="GO" id="GO:0005737">
    <property type="term" value="C:cytoplasm"/>
    <property type="evidence" value="ECO:0007669"/>
    <property type="project" value="TreeGrafter"/>
</dbReference>
<keyword evidence="7 8" id="KW-0342">GTP-binding</keyword>
<dbReference type="NCBIfam" id="NF006826">
    <property type="entry name" value="PRK09347.1-3"/>
    <property type="match status" value="1"/>
</dbReference>
<dbReference type="GO" id="GO:0006729">
    <property type="term" value="P:tetrahydrobiopterin biosynthetic process"/>
    <property type="evidence" value="ECO:0007669"/>
    <property type="project" value="TreeGrafter"/>
</dbReference>
<comment type="subunit">
    <text evidence="8">Homopolymer.</text>
</comment>
<protein>
    <recommendedName>
        <fullName evidence="8">GTP cyclohydrolase 1</fullName>
        <ecNumber evidence="8">3.5.4.16</ecNumber>
    </recommendedName>
    <alternativeName>
        <fullName evidence="8">GTP cyclohydrolase I</fullName>
        <shortName evidence="8">GTP-CH-I</shortName>
    </alternativeName>
</protein>
<dbReference type="GO" id="GO:0005525">
    <property type="term" value="F:GTP binding"/>
    <property type="evidence" value="ECO:0007669"/>
    <property type="project" value="UniProtKB-KW"/>
</dbReference>
<evidence type="ECO:0000256" key="5">
    <source>
        <dbReference type="ARBA" id="ARBA00022563"/>
    </source>
</evidence>
<dbReference type="EC" id="3.5.4.16" evidence="8"/>
<comment type="pathway">
    <text evidence="2 8">Cofactor biosynthesis; 7,8-dihydroneopterin triphosphate biosynthesis; 7,8-dihydroneopterin triphosphate from GTP: step 1/1.</text>
</comment>
<comment type="catalytic activity">
    <reaction evidence="1 8">
        <text>GTP + H2O = 7,8-dihydroneopterin 3'-triphosphate + formate + H(+)</text>
        <dbReference type="Rhea" id="RHEA:17473"/>
        <dbReference type="ChEBI" id="CHEBI:15377"/>
        <dbReference type="ChEBI" id="CHEBI:15378"/>
        <dbReference type="ChEBI" id="CHEBI:15740"/>
        <dbReference type="ChEBI" id="CHEBI:37565"/>
        <dbReference type="ChEBI" id="CHEBI:58462"/>
        <dbReference type="EC" id="3.5.4.16"/>
    </reaction>
</comment>
<dbReference type="KEGG" id="acru:HHL28_17850"/>
<dbReference type="HAMAP" id="MF_00223">
    <property type="entry name" value="FolE"/>
    <property type="match status" value="1"/>
</dbReference>
<keyword evidence="6 8" id="KW-0378">Hydrolase</keyword>
<dbReference type="PANTHER" id="PTHR11109:SF7">
    <property type="entry name" value="GTP CYCLOHYDROLASE 1"/>
    <property type="match status" value="1"/>
</dbReference>
<feature type="binding site" evidence="8">
    <location>
        <position position="126"/>
    </location>
    <ligand>
        <name>Zn(2+)</name>
        <dbReference type="ChEBI" id="CHEBI:29105"/>
    </ligand>
</feature>
<dbReference type="GO" id="GO:0003934">
    <property type="term" value="F:GTP cyclohydrolase I activity"/>
    <property type="evidence" value="ECO:0007669"/>
    <property type="project" value="UniProtKB-UniRule"/>
</dbReference>
<dbReference type="PANTHER" id="PTHR11109">
    <property type="entry name" value="GTP CYCLOHYDROLASE I"/>
    <property type="match status" value="1"/>
</dbReference>
<dbReference type="EMBL" id="CP051775">
    <property type="protein sequence ID" value="QJE74674.1"/>
    <property type="molecule type" value="Genomic_DNA"/>
</dbReference>
<dbReference type="Proteomes" id="UP000501891">
    <property type="component" value="Chromosome"/>
</dbReference>
<evidence type="ECO:0000256" key="3">
    <source>
        <dbReference type="ARBA" id="ARBA00008085"/>
    </source>
</evidence>
<keyword evidence="8" id="KW-0479">Metal-binding</keyword>
<dbReference type="GO" id="GO:0008270">
    <property type="term" value="F:zinc ion binding"/>
    <property type="evidence" value="ECO:0007669"/>
    <property type="project" value="UniProtKB-UniRule"/>
</dbReference>
<dbReference type="Gene3D" id="1.10.286.10">
    <property type="match status" value="1"/>
</dbReference>
<name>A0A858RBA4_9PROT</name>
<comment type="similarity">
    <text evidence="3 8">Belongs to the GTP cyclohydrolase I family.</text>
</comment>
<evidence type="ECO:0000256" key="6">
    <source>
        <dbReference type="ARBA" id="ARBA00022801"/>
    </source>
</evidence>
<gene>
    <name evidence="8 11" type="primary">folE</name>
    <name evidence="11" type="ORF">HHL28_17850</name>
</gene>
<dbReference type="FunFam" id="3.30.1130.10:FF:000001">
    <property type="entry name" value="GTP cyclohydrolase 1"/>
    <property type="match status" value="1"/>
</dbReference>
<dbReference type="GO" id="GO:0046654">
    <property type="term" value="P:tetrahydrofolate biosynthetic process"/>
    <property type="evidence" value="ECO:0007669"/>
    <property type="project" value="UniProtKB-UniRule"/>
</dbReference>
<dbReference type="SUPFAM" id="SSF55620">
    <property type="entry name" value="Tetrahydrobiopterin biosynthesis enzymes-like"/>
    <property type="match status" value="1"/>
</dbReference>
<dbReference type="InterPro" id="IPR001474">
    <property type="entry name" value="GTP_CycHdrlase_I"/>
</dbReference>
<dbReference type="Pfam" id="PF01227">
    <property type="entry name" value="GTP_cyclohydroI"/>
    <property type="match status" value="1"/>
</dbReference>
<evidence type="ECO:0000256" key="7">
    <source>
        <dbReference type="ARBA" id="ARBA00023134"/>
    </source>
</evidence>
<dbReference type="GO" id="GO:0006730">
    <property type="term" value="P:one-carbon metabolic process"/>
    <property type="evidence" value="ECO:0007669"/>
    <property type="project" value="UniProtKB-UniRule"/>
</dbReference>
<keyword evidence="5 8" id="KW-0554">One-carbon metabolism</keyword>
<dbReference type="Gene3D" id="3.30.1130.10">
    <property type="match status" value="1"/>
</dbReference>
<sequence>MTGAAEARETRISEGSQAVTPPKTTTAENVVPGPVHGRRSAPPVQKPTRAEAEAAVRTLLRWAGDDPNREGLLGTPDRVVRSYEEFFAGYGEDPMELLARTFEETDGYDEMVVLKGIRFESHCEHHMVPIIGKAHVAYLPRKRVVGISKLARVVEAYAKRLQIQEKMTAQIANSIDEVLQPLGVAVVVEATHQCMTTRGVHKPGVTMVTSRMLGAFRDDDKTRREFLSMIGNPSSSMEA</sequence>
<dbReference type="NCBIfam" id="TIGR00063">
    <property type="entry name" value="folE"/>
    <property type="match status" value="1"/>
</dbReference>
<dbReference type="InterPro" id="IPR043134">
    <property type="entry name" value="GTP-CH-I_N"/>
</dbReference>
<feature type="domain" description="GTP cyclohydrolase I" evidence="10">
    <location>
        <begin position="53"/>
        <end position="230"/>
    </location>
</feature>
<keyword evidence="8" id="KW-0547">Nucleotide-binding</keyword>
<dbReference type="FunFam" id="1.10.286.10:FF:000001">
    <property type="entry name" value="GTP cyclohydrolase 1"/>
    <property type="match status" value="1"/>
</dbReference>
<evidence type="ECO:0000313" key="12">
    <source>
        <dbReference type="Proteomes" id="UP000501891"/>
    </source>
</evidence>
<reference evidence="11" key="1">
    <citation type="submission" date="2020-04" db="EMBL/GenBank/DDBJ databases">
        <title>A desert anoxygenic phototrophic bacterium fixes CO2 using RubisCO under aerobic conditions.</title>
        <authorList>
            <person name="Tang K."/>
        </authorList>
    </citation>
    <scope>NUCLEOTIDE SEQUENCE [LARGE SCALE GENOMIC DNA]</scope>
    <source>
        <strain evidence="11">MIMtkB3</strain>
    </source>
</reference>
<feature type="binding site" evidence="8">
    <location>
        <position position="123"/>
    </location>
    <ligand>
        <name>Zn(2+)</name>
        <dbReference type="ChEBI" id="CHEBI:29105"/>
    </ligand>
</feature>
<dbReference type="PROSITE" id="PS00860">
    <property type="entry name" value="GTP_CYCLOHYDROL_1_2"/>
    <property type="match status" value="1"/>
</dbReference>
<feature type="compositionally biased region" description="Basic and acidic residues" evidence="9">
    <location>
        <begin position="1"/>
        <end position="12"/>
    </location>
</feature>
<dbReference type="InterPro" id="IPR018234">
    <property type="entry name" value="GTP_CycHdrlase_I_CS"/>
</dbReference>
<evidence type="ECO:0000256" key="1">
    <source>
        <dbReference type="ARBA" id="ARBA00001052"/>
    </source>
</evidence>
<feature type="region of interest" description="Disordered" evidence="9">
    <location>
        <begin position="1"/>
        <end position="49"/>
    </location>
</feature>
<feature type="compositionally biased region" description="Polar residues" evidence="9">
    <location>
        <begin position="13"/>
        <end position="28"/>
    </location>
</feature>
<evidence type="ECO:0000256" key="8">
    <source>
        <dbReference type="HAMAP-Rule" id="MF_00223"/>
    </source>
</evidence>
<feature type="binding site" evidence="8">
    <location>
        <position position="194"/>
    </location>
    <ligand>
        <name>Zn(2+)</name>
        <dbReference type="ChEBI" id="CHEBI:29105"/>
    </ligand>
</feature>
<dbReference type="PROSITE" id="PS00859">
    <property type="entry name" value="GTP_CYCLOHYDROL_1_1"/>
    <property type="match status" value="1"/>
</dbReference>
<proteinExistence type="inferred from homology"/>
<evidence type="ECO:0000256" key="9">
    <source>
        <dbReference type="SAM" id="MobiDB-lite"/>
    </source>
</evidence>
<keyword evidence="8" id="KW-0862">Zinc</keyword>
<evidence type="ECO:0000259" key="10">
    <source>
        <dbReference type="Pfam" id="PF01227"/>
    </source>
</evidence>
<comment type="subunit">
    <text evidence="4">Toroid-shaped homodecamer, composed of two pentamers of five dimers.</text>
</comment>
<evidence type="ECO:0000256" key="4">
    <source>
        <dbReference type="ARBA" id="ARBA00011857"/>
    </source>
</evidence>
<organism evidence="11 12">
    <name type="scientific">Aerophototrophica crusticola</name>
    <dbReference type="NCBI Taxonomy" id="1709002"/>
    <lineage>
        <taxon>Bacteria</taxon>
        <taxon>Pseudomonadati</taxon>
        <taxon>Pseudomonadota</taxon>
        <taxon>Alphaproteobacteria</taxon>
        <taxon>Rhodospirillales</taxon>
        <taxon>Rhodospirillaceae</taxon>
        <taxon>Aerophototrophica</taxon>
    </lineage>
</organism>
<dbReference type="AlphaFoldDB" id="A0A858RBA4"/>
<evidence type="ECO:0000313" key="11">
    <source>
        <dbReference type="EMBL" id="QJE74674.1"/>
    </source>
</evidence>
<dbReference type="UniPathway" id="UPA00848">
    <property type="reaction ID" value="UER00151"/>
</dbReference>
<evidence type="ECO:0000256" key="2">
    <source>
        <dbReference type="ARBA" id="ARBA00005080"/>
    </source>
</evidence>
<dbReference type="InterPro" id="IPR020602">
    <property type="entry name" value="GTP_CycHdrlase_I_dom"/>
</dbReference>
<dbReference type="InterPro" id="IPR043133">
    <property type="entry name" value="GTP-CH-I_C/QueF"/>
</dbReference>
<keyword evidence="12" id="KW-1185">Reference proteome</keyword>
<accession>A0A858RBA4</accession>